<dbReference type="GO" id="GO:0008270">
    <property type="term" value="F:zinc ion binding"/>
    <property type="evidence" value="ECO:0007669"/>
    <property type="project" value="UniProtKB-KW"/>
</dbReference>
<evidence type="ECO:0000313" key="15">
    <source>
        <dbReference type="Proteomes" id="UP001497382"/>
    </source>
</evidence>
<evidence type="ECO:0000256" key="5">
    <source>
        <dbReference type="ARBA" id="ARBA00022833"/>
    </source>
</evidence>
<dbReference type="SUPFAM" id="SSF57716">
    <property type="entry name" value="Glucocorticoid receptor-like (DNA-binding domain)"/>
    <property type="match status" value="1"/>
</dbReference>
<keyword evidence="15" id="KW-1185">Reference proteome</keyword>
<evidence type="ECO:0000256" key="4">
    <source>
        <dbReference type="ARBA" id="ARBA00022771"/>
    </source>
</evidence>
<comment type="caution">
    <text evidence="14">The sequence shown here is derived from an EMBL/GenBank/DDBJ whole genome shotgun (WGS) entry which is preliminary data.</text>
</comment>
<keyword evidence="9" id="KW-0804">Transcription</keyword>
<dbReference type="EMBL" id="CAXIEN010000244">
    <property type="protein sequence ID" value="CAL1289202.1"/>
    <property type="molecule type" value="Genomic_DNA"/>
</dbReference>
<dbReference type="GO" id="GO:0005654">
    <property type="term" value="C:nucleoplasm"/>
    <property type="evidence" value="ECO:0007669"/>
    <property type="project" value="UniProtKB-SubCell"/>
</dbReference>
<dbReference type="PANTHER" id="PTHR46600:SF1">
    <property type="entry name" value="THAP DOMAIN-CONTAINING PROTEIN 1"/>
    <property type="match status" value="1"/>
</dbReference>
<evidence type="ECO:0000256" key="1">
    <source>
        <dbReference type="ARBA" id="ARBA00004642"/>
    </source>
</evidence>
<evidence type="ECO:0000256" key="6">
    <source>
        <dbReference type="ARBA" id="ARBA00023015"/>
    </source>
</evidence>
<evidence type="ECO:0000256" key="12">
    <source>
        <dbReference type="PROSITE-ProRule" id="PRU00309"/>
    </source>
</evidence>
<dbReference type="Pfam" id="PF05485">
    <property type="entry name" value="THAP"/>
    <property type="match status" value="1"/>
</dbReference>
<feature type="domain" description="THAP-type" evidence="13">
    <location>
        <begin position="1"/>
        <end position="50"/>
    </location>
</feature>
<evidence type="ECO:0000256" key="3">
    <source>
        <dbReference type="ARBA" id="ARBA00022723"/>
    </source>
</evidence>
<keyword evidence="11" id="KW-0131">Cell cycle</keyword>
<dbReference type="InterPro" id="IPR006612">
    <property type="entry name" value="THAP_Znf"/>
</dbReference>
<keyword evidence="8 12" id="KW-0238">DNA-binding</keyword>
<name>A0AAV2B006_9ARAC</name>
<dbReference type="AlphaFoldDB" id="A0AAV2B006"/>
<keyword evidence="10" id="KW-0539">Nucleus</keyword>
<keyword evidence="7" id="KW-0175">Coiled coil</keyword>
<evidence type="ECO:0000313" key="14">
    <source>
        <dbReference type="EMBL" id="CAL1289202.1"/>
    </source>
</evidence>
<keyword evidence="4 12" id="KW-0863">Zinc-finger</keyword>
<dbReference type="GO" id="GO:0043565">
    <property type="term" value="F:sequence-specific DNA binding"/>
    <property type="evidence" value="ECO:0007669"/>
    <property type="project" value="InterPro"/>
</dbReference>
<keyword evidence="3" id="KW-0479">Metal-binding</keyword>
<comment type="subcellular location">
    <subcellularLocation>
        <location evidence="1">Nucleus</location>
        <location evidence="1">Nucleoplasm</location>
    </subcellularLocation>
</comment>
<evidence type="ECO:0000256" key="9">
    <source>
        <dbReference type="ARBA" id="ARBA00023163"/>
    </source>
</evidence>
<organism evidence="14 15">
    <name type="scientific">Larinioides sclopetarius</name>
    <dbReference type="NCBI Taxonomy" id="280406"/>
    <lineage>
        <taxon>Eukaryota</taxon>
        <taxon>Metazoa</taxon>
        <taxon>Ecdysozoa</taxon>
        <taxon>Arthropoda</taxon>
        <taxon>Chelicerata</taxon>
        <taxon>Arachnida</taxon>
        <taxon>Araneae</taxon>
        <taxon>Araneomorphae</taxon>
        <taxon>Entelegynae</taxon>
        <taxon>Araneoidea</taxon>
        <taxon>Araneidae</taxon>
        <taxon>Larinioides</taxon>
    </lineage>
</organism>
<feature type="non-terminal residue" evidence="14">
    <location>
        <position position="50"/>
    </location>
</feature>
<dbReference type="PANTHER" id="PTHR46600">
    <property type="entry name" value="THAP DOMAIN-CONTAINING"/>
    <property type="match status" value="1"/>
</dbReference>
<keyword evidence="5" id="KW-0862">Zinc</keyword>
<evidence type="ECO:0000259" key="13">
    <source>
        <dbReference type="PROSITE" id="PS50950"/>
    </source>
</evidence>
<evidence type="ECO:0000256" key="8">
    <source>
        <dbReference type="ARBA" id="ARBA00023125"/>
    </source>
</evidence>
<evidence type="ECO:0000256" key="10">
    <source>
        <dbReference type="ARBA" id="ARBA00023242"/>
    </source>
</evidence>
<protein>
    <recommendedName>
        <fullName evidence="13">THAP-type domain-containing protein</fullName>
    </recommendedName>
</protein>
<gene>
    <name evidence="14" type="ORF">LARSCL_LOCUS15792</name>
</gene>
<accession>A0AAV2B006</accession>
<keyword evidence="6" id="KW-0805">Transcription regulation</keyword>
<proteinExistence type="inferred from homology"/>
<reference evidence="14 15" key="1">
    <citation type="submission" date="2024-04" db="EMBL/GenBank/DDBJ databases">
        <authorList>
            <person name="Rising A."/>
            <person name="Reimegard J."/>
            <person name="Sonavane S."/>
            <person name="Akerstrom W."/>
            <person name="Nylinder S."/>
            <person name="Hedman E."/>
            <person name="Kallberg Y."/>
        </authorList>
    </citation>
    <scope>NUCLEOTIDE SEQUENCE [LARGE SCALE GENOMIC DNA]</scope>
</reference>
<evidence type="ECO:0000256" key="2">
    <source>
        <dbReference type="ARBA" id="ARBA00006177"/>
    </source>
</evidence>
<evidence type="ECO:0000256" key="11">
    <source>
        <dbReference type="ARBA" id="ARBA00023306"/>
    </source>
</evidence>
<sequence length="50" mass="5706">MTCKCSVPACRGNYDEANKVAVFSFPNDENLRAQWLRAIPRKDFNVTKNS</sequence>
<dbReference type="Proteomes" id="UP001497382">
    <property type="component" value="Unassembled WGS sequence"/>
</dbReference>
<dbReference type="InterPro" id="IPR026516">
    <property type="entry name" value="THAP1/10"/>
</dbReference>
<comment type="similarity">
    <text evidence="2">Belongs to the THAP1 family.</text>
</comment>
<evidence type="ECO:0000256" key="7">
    <source>
        <dbReference type="ARBA" id="ARBA00023054"/>
    </source>
</evidence>
<dbReference type="PROSITE" id="PS50950">
    <property type="entry name" value="ZF_THAP"/>
    <property type="match status" value="1"/>
</dbReference>